<protein>
    <submittedName>
        <fullName evidence="3">Uncharacterized protein</fullName>
    </submittedName>
</protein>
<evidence type="ECO:0000256" key="1">
    <source>
        <dbReference type="SAM" id="MobiDB-lite"/>
    </source>
</evidence>
<keyword evidence="4" id="KW-1185">Reference proteome</keyword>
<feature type="compositionally biased region" description="Basic and acidic residues" evidence="1">
    <location>
        <begin position="127"/>
        <end position="136"/>
    </location>
</feature>
<feature type="compositionally biased region" description="Basic and acidic residues" evidence="1">
    <location>
        <begin position="155"/>
        <end position="168"/>
    </location>
</feature>
<dbReference type="Proteomes" id="UP001152024">
    <property type="component" value="Unassembled WGS sequence"/>
</dbReference>
<feature type="chain" id="PRO_5045514190" evidence="2">
    <location>
        <begin position="17"/>
        <end position="267"/>
    </location>
</feature>
<sequence>MKAVYALTLAILGAEAYVLPPNAAPKANYALRPSTNNAPVSNSGFGSPNKNAAGTKIKFTPGGSNSGKTNNVVPGFINPSKRSTDDDGDDDEYEVGKGSQKNDDGDDEGVMFTTFSSPHVKIGTPKQDNDAADTKERKFKSPSTKKQNGKKHKHTGDDDSTTKTDDSPKTTSTAKPNKDDKKAAKQAEKDKKAAAKQAQKDKEAAAKQAEKDKKKEAKKAKADDKKKKKQSSDDDDDDASATKTDDDLPKATAATKKASHKSHSHSS</sequence>
<reference evidence="3" key="1">
    <citation type="submission" date="2022-09" db="EMBL/GenBank/DDBJ databases">
        <title>Fusarium specimens isolated from Avocado Roots.</title>
        <authorList>
            <person name="Stajich J."/>
            <person name="Roper C."/>
            <person name="Heimlech-Rivalta G."/>
        </authorList>
    </citation>
    <scope>NUCLEOTIDE SEQUENCE</scope>
    <source>
        <strain evidence="3">CF00095</strain>
    </source>
</reference>
<feature type="compositionally biased region" description="Basic and acidic residues" evidence="1">
    <location>
        <begin position="176"/>
        <end position="225"/>
    </location>
</feature>
<feature type="compositionally biased region" description="Polar residues" evidence="1">
    <location>
        <begin position="33"/>
        <end position="52"/>
    </location>
</feature>
<proteinExistence type="predicted"/>
<feature type="compositionally biased region" description="Polar residues" evidence="1">
    <location>
        <begin position="62"/>
        <end position="72"/>
    </location>
</feature>
<feature type="signal peptide" evidence="2">
    <location>
        <begin position="1"/>
        <end position="16"/>
    </location>
</feature>
<gene>
    <name evidence="3" type="ORF">NW768_009757</name>
</gene>
<dbReference type="EMBL" id="JAOQBH010000017">
    <property type="protein sequence ID" value="KAJ4123227.1"/>
    <property type="molecule type" value="Genomic_DNA"/>
</dbReference>
<accession>A0ABQ8R2C5</accession>
<feature type="region of interest" description="Disordered" evidence="1">
    <location>
        <begin position="25"/>
        <end position="267"/>
    </location>
</feature>
<keyword evidence="2" id="KW-0732">Signal</keyword>
<evidence type="ECO:0000313" key="3">
    <source>
        <dbReference type="EMBL" id="KAJ4123227.1"/>
    </source>
</evidence>
<comment type="caution">
    <text evidence="3">The sequence shown here is derived from an EMBL/GenBank/DDBJ whole genome shotgun (WGS) entry which is preliminary data.</text>
</comment>
<evidence type="ECO:0000256" key="2">
    <source>
        <dbReference type="SAM" id="SignalP"/>
    </source>
</evidence>
<organism evidence="3 4">
    <name type="scientific">Fusarium equiseti</name>
    <name type="common">Fusarium scirpi</name>
    <dbReference type="NCBI Taxonomy" id="61235"/>
    <lineage>
        <taxon>Eukaryota</taxon>
        <taxon>Fungi</taxon>
        <taxon>Dikarya</taxon>
        <taxon>Ascomycota</taxon>
        <taxon>Pezizomycotina</taxon>
        <taxon>Sordariomycetes</taxon>
        <taxon>Hypocreomycetidae</taxon>
        <taxon>Hypocreales</taxon>
        <taxon>Nectriaceae</taxon>
        <taxon>Fusarium</taxon>
        <taxon>Fusarium incarnatum-equiseti species complex</taxon>
    </lineage>
</organism>
<feature type="compositionally biased region" description="Basic residues" evidence="1">
    <location>
        <begin position="257"/>
        <end position="267"/>
    </location>
</feature>
<name>A0ABQ8R2C5_FUSEQ</name>
<evidence type="ECO:0000313" key="4">
    <source>
        <dbReference type="Proteomes" id="UP001152024"/>
    </source>
</evidence>